<evidence type="ECO:0000313" key="3">
    <source>
        <dbReference type="Proteomes" id="UP000092677"/>
    </source>
</evidence>
<name>A0A170S4M6_EHRRU</name>
<gene>
    <name evidence="2" type="ORF">EHRUM2_08450</name>
</gene>
<keyword evidence="1" id="KW-0472">Membrane</keyword>
<dbReference type="AlphaFoldDB" id="A0A170S4M6"/>
<accession>A0A170S4M6</accession>
<keyword evidence="1" id="KW-0812">Transmembrane</keyword>
<comment type="caution">
    <text evidence="2">The sequence shown here is derived from an EMBL/GenBank/DDBJ whole genome shotgun (WGS) entry which is preliminary data.</text>
</comment>
<keyword evidence="1" id="KW-1133">Transmembrane helix</keyword>
<evidence type="ECO:0000256" key="1">
    <source>
        <dbReference type="SAM" id="Phobius"/>
    </source>
</evidence>
<dbReference type="RefSeq" id="WP_065432858.1">
    <property type="nucleotide sequence ID" value="NZ_BDDL01000094.1"/>
</dbReference>
<proteinExistence type="predicted"/>
<dbReference type="Proteomes" id="UP000092677">
    <property type="component" value="Unassembled WGS sequence"/>
</dbReference>
<reference evidence="3" key="1">
    <citation type="submission" date="2016-05" db="EMBL/GenBank/DDBJ databases">
        <title>Draft genome sequences of four strains of Ehrlichia ruminantium, a tick-borne pathogen of ruminants, isolated from Zimbabwe, The Gambia and Ghana.</title>
        <authorList>
            <person name="Nakao R."/>
            <person name="Jongejan F."/>
            <person name="Sugimoto C."/>
        </authorList>
    </citation>
    <scope>NUCLEOTIDE SEQUENCE [LARGE SCALE GENOMIC DNA]</scope>
    <source>
        <strain evidence="3">Kerr Seringe</strain>
    </source>
</reference>
<dbReference type="EMBL" id="BDDL01000094">
    <property type="protein sequence ID" value="GAT77618.1"/>
    <property type="molecule type" value="Genomic_DNA"/>
</dbReference>
<sequence>MDLNKLIKRLVFSFVMINFVNKFFSETESERMHLRDDLQYYYHFLCLFHAVMGFAIVNVDGYDIFGDFIFSEQMINRENTVVFSMSDTEGGGGA</sequence>
<protein>
    <submittedName>
        <fullName evidence="2">Uncharacterized protein</fullName>
    </submittedName>
</protein>
<evidence type="ECO:0000313" key="2">
    <source>
        <dbReference type="EMBL" id="GAT77618.1"/>
    </source>
</evidence>
<feature type="transmembrane region" description="Helical" evidence="1">
    <location>
        <begin position="40"/>
        <end position="59"/>
    </location>
</feature>
<organism evidence="2 3">
    <name type="scientific">Ehrlichia ruminantium</name>
    <name type="common">heartwater rickettsia</name>
    <name type="synonym">Cowdria ruminantium</name>
    <dbReference type="NCBI Taxonomy" id="779"/>
    <lineage>
        <taxon>Bacteria</taxon>
        <taxon>Pseudomonadati</taxon>
        <taxon>Pseudomonadota</taxon>
        <taxon>Alphaproteobacteria</taxon>
        <taxon>Rickettsiales</taxon>
        <taxon>Anaplasmataceae</taxon>
        <taxon>Ehrlichia</taxon>
    </lineage>
</organism>